<evidence type="ECO:0000313" key="1">
    <source>
        <dbReference type="EMBL" id="KAI3771130.1"/>
    </source>
</evidence>
<dbReference type="Proteomes" id="UP001055879">
    <property type="component" value="Linkage Group LG01"/>
</dbReference>
<accession>A0ACB9FJZ1</accession>
<reference evidence="1 2" key="2">
    <citation type="journal article" date="2022" name="Mol. Ecol. Resour.">
        <title>The genomes of chicory, endive, great burdock and yacon provide insights into Asteraceae paleo-polyploidization history and plant inulin production.</title>
        <authorList>
            <person name="Fan W."/>
            <person name="Wang S."/>
            <person name="Wang H."/>
            <person name="Wang A."/>
            <person name="Jiang F."/>
            <person name="Liu H."/>
            <person name="Zhao H."/>
            <person name="Xu D."/>
            <person name="Zhang Y."/>
        </authorList>
    </citation>
    <scope>NUCLEOTIDE SEQUENCE [LARGE SCALE GENOMIC DNA]</scope>
    <source>
        <strain evidence="2">cv. Niubang</strain>
    </source>
</reference>
<name>A0ACB9FJZ1_ARCLA</name>
<sequence>MASTQPQANRPEYDSNASQERASQEFWHSCALDMEEAAIIGLINRGKDEDKKVKRVYRRTLEVSESRLETLVPKQEKAKRMMRETTFEQPLQRISEPEGHPVSAKEPSMPIATPKVVPFNKIVILVNIKVKDDEEKEETTFTYQEVLYLCHHPNQRPPLFLLSLRTKLVM</sequence>
<organism evidence="1 2">
    <name type="scientific">Arctium lappa</name>
    <name type="common">Greater burdock</name>
    <name type="synonym">Lappa major</name>
    <dbReference type="NCBI Taxonomy" id="4217"/>
    <lineage>
        <taxon>Eukaryota</taxon>
        <taxon>Viridiplantae</taxon>
        <taxon>Streptophyta</taxon>
        <taxon>Embryophyta</taxon>
        <taxon>Tracheophyta</taxon>
        <taxon>Spermatophyta</taxon>
        <taxon>Magnoliopsida</taxon>
        <taxon>eudicotyledons</taxon>
        <taxon>Gunneridae</taxon>
        <taxon>Pentapetalae</taxon>
        <taxon>asterids</taxon>
        <taxon>campanulids</taxon>
        <taxon>Asterales</taxon>
        <taxon>Asteraceae</taxon>
        <taxon>Carduoideae</taxon>
        <taxon>Cardueae</taxon>
        <taxon>Arctiinae</taxon>
        <taxon>Arctium</taxon>
    </lineage>
</organism>
<protein>
    <submittedName>
        <fullName evidence="1">Uncharacterized protein</fullName>
    </submittedName>
</protein>
<evidence type="ECO:0000313" key="2">
    <source>
        <dbReference type="Proteomes" id="UP001055879"/>
    </source>
</evidence>
<keyword evidence="2" id="KW-1185">Reference proteome</keyword>
<reference evidence="2" key="1">
    <citation type="journal article" date="2022" name="Mol. Ecol. Resour.">
        <title>The genomes of chicory, endive, great burdock and yacon provide insights into Asteraceae palaeo-polyploidization history and plant inulin production.</title>
        <authorList>
            <person name="Fan W."/>
            <person name="Wang S."/>
            <person name="Wang H."/>
            <person name="Wang A."/>
            <person name="Jiang F."/>
            <person name="Liu H."/>
            <person name="Zhao H."/>
            <person name="Xu D."/>
            <person name="Zhang Y."/>
        </authorList>
    </citation>
    <scope>NUCLEOTIDE SEQUENCE [LARGE SCALE GENOMIC DNA]</scope>
    <source>
        <strain evidence="2">cv. Niubang</strain>
    </source>
</reference>
<proteinExistence type="predicted"/>
<gene>
    <name evidence="1" type="ORF">L6452_02288</name>
</gene>
<dbReference type="EMBL" id="CM042047">
    <property type="protein sequence ID" value="KAI3771130.1"/>
    <property type="molecule type" value="Genomic_DNA"/>
</dbReference>
<comment type="caution">
    <text evidence="1">The sequence shown here is derived from an EMBL/GenBank/DDBJ whole genome shotgun (WGS) entry which is preliminary data.</text>
</comment>